<dbReference type="GeneID" id="79317460"/>
<accession>A0ABD6AD62</accession>
<dbReference type="Proteomes" id="UP001596547">
    <property type="component" value="Unassembled WGS sequence"/>
</dbReference>
<dbReference type="InterPro" id="IPR015896">
    <property type="entry name" value="4pyrrol_synth_GluRdtase_dimer"/>
</dbReference>
<dbReference type="SUPFAM" id="SSF69075">
    <property type="entry name" value="Glutamyl tRNA-reductase dimerization domain"/>
    <property type="match status" value="1"/>
</dbReference>
<evidence type="ECO:0000313" key="3">
    <source>
        <dbReference type="EMBL" id="MFC7318362.1"/>
    </source>
</evidence>
<dbReference type="InterPro" id="IPR036453">
    <property type="entry name" value="GluRdtase_dimer_dom_sf"/>
</dbReference>
<dbReference type="RefSeq" id="WP_276305846.1">
    <property type="nucleotide sequence ID" value="NZ_CP119993.1"/>
</dbReference>
<gene>
    <name evidence="3" type="ORF">ACFQPE_16405</name>
</gene>
<dbReference type="EMBL" id="JBHTBF010000003">
    <property type="protein sequence ID" value="MFC7318362.1"/>
    <property type="molecule type" value="Genomic_DNA"/>
</dbReference>
<protein>
    <recommendedName>
        <fullName evidence="2">Tetrapyrrole biosynthesis glutamyl-tRNA reductase dimerisation domain-containing protein</fullName>
    </recommendedName>
</protein>
<evidence type="ECO:0000313" key="4">
    <source>
        <dbReference type="Proteomes" id="UP001596547"/>
    </source>
</evidence>
<comment type="caution">
    <text evidence="3">The sequence shown here is derived from an EMBL/GenBank/DDBJ whole genome shotgun (WGS) entry which is preliminary data.</text>
</comment>
<reference evidence="3 4" key="1">
    <citation type="journal article" date="2019" name="Int. J. Syst. Evol. Microbiol.">
        <title>The Global Catalogue of Microorganisms (GCM) 10K type strain sequencing project: providing services to taxonomists for standard genome sequencing and annotation.</title>
        <authorList>
            <consortium name="The Broad Institute Genomics Platform"/>
            <consortium name="The Broad Institute Genome Sequencing Center for Infectious Disease"/>
            <person name="Wu L."/>
            <person name="Ma J."/>
        </authorList>
    </citation>
    <scope>NUCLEOTIDE SEQUENCE [LARGE SCALE GENOMIC DNA]</scope>
    <source>
        <strain evidence="3 4">PSR21</strain>
    </source>
</reference>
<dbReference type="AlphaFoldDB" id="A0ABD6AD62"/>
<evidence type="ECO:0000259" key="2">
    <source>
        <dbReference type="Pfam" id="PF00745"/>
    </source>
</evidence>
<sequence>MTANAKPTEGRRGDAPRSRVEPTEQPDASGAPVARVLSQAASIERRELDRALARLDDRGELTDERRAVLADLADALVTELVATPLERAVTVEASCEGEPHDPALRRAVSLFVRRDHTSGEG</sequence>
<dbReference type="Pfam" id="PF00745">
    <property type="entry name" value="GlutR_dimer"/>
    <property type="match status" value="1"/>
</dbReference>
<feature type="region of interest" description="Disordered" evidence="1">
    <location>
        <begin position="1"/>
        <end position="34"/>
    </location>
</feature>
<keyword evidence="4" id="KW-1185">Reference proteome</keyword>
<feature type="compositionally biased region" description="Basic and acidic residues" evidence="1">
    <location>
        <begin position="8"/>
        <end position="22"/>
    </location>
</feature>
<organism evidence="3 4">
    <name type="scientific">Halomarina halobia</name>
    <dbReference type="NCBI Taxonomy" id="3033386"/>
    <lineage>
        <taxon>Archaea</taxon>
        <taxon>Methanobacteriati</taxon>
        <taxon>Methanobacteriota</taxon>
        <taxon>Stenosarchaea group</taxon>
        <taxon>Halobacteria</taxon>
        <taxon>Halobacteriales</taxon>
        <taxon>Natronomonadaceae</taxon>
        <taxon>Halomarina</taxon>
    </lineage>
</organism>
<proteinExistence type="predicted"/>
<name>A0ABD6AD62_9EURY</name>
<evidence type="ECO:0000256" key="1">
    <source>
        <dbReference type="SAM" id="MobiDB-lite"/>
    </source>
</evidence>
<feature type="domain" description="Tetrapyrrole biosynthesis glutamyl-tRNA reductase dimerisation" evidence="2">
    <location>
        <begin position="35"/>
        <end position="91"/>
    </location>
</feature>